<dbReference type="GO" id="GO:0000160">
    <property type="term" value="P:phosphorelay signal transduction system"/>
    <property type="evidence" value="ECO:0007669"/>
    <property type="project" value="UniProtKB-KW"/>
</dbReference>
<organism evidence="7 8">
    <name type="scientific">Peribacillus frigoritolerans</name>
    <dbReference type="NCBI Taxonomy" id="450367"/>
    <lineage>
        <taxon>Bacteria</taxon>
        <taxon>Bacillati</taxon>
        <taxon>Bacillota</taxon>
        <taxon>Bacilli</taxon>
        <taxon>Bacillales</taxon>
        <taxon>Bacillaceae</taxon>
        <taxon>Peribacillus</taxon>
    </lineage>
</organism>
<dbReference type="AlphaFoldDB" id="A0A941FK63"/>
<dbReference type="Proteomes" id="UP000680045">
    <property type="component" value="Unassembled WGS sequence"/>
</dbReference>
<evidence type="ECO:0000313" key="8">
    <source>
        <dbReference type="Proteomes" id="UP000680045"/>
    </source>
</evidence>
<dbReference type="Gene3D" id="1.10.8.60">
    <property type="match status" value="1"/>
</dbReference>
<dbReference type="PROSITE" id="PS50045">
    <property type="entry name" value="SIGMA54_INTERACT_4"/>
    <property type="match status" value="1"/>
</dbReference>
<dbReference type="Pfam" id="PF00158">
    <property type="entry name" value="Sigma54_activat"/>
    <property type="match status" value="1"/>
</dbReference>
<keyword evidence="1" id="KW-0547">Nucleotide-binding</keyword>
<dbReference type="InterPro" id="IPR058031">
    <property type="entry name" value="AAA_lid_NorR"/>
</dbReference>
<evidence type="ECO:0000256" key="2">
    <source>
        <dbReference type="ARBA" id="ARBA00022840"/>
    </source>
</evidence>
<keyword evidence="4" id="KW-0238">DNA-binding</keyword>
<keyword evidence="5" id="KW-0010">Activator</keyword>
<dbReference type="PANTHER" id="PTHR32071">
    <property type="entry name" value="TRANSCRIPTIONAL REGULATORY PROTEIN"/>
    <property type="match status" value="1"/>
</dbReference>
<gene>
    <name evidence="7" type="ORF">KEH51_12795</name>
</gene>
<dbReference type="GO" id="GO:0003677">
    <property type="term" value="F:DNA binding"/>
    <property type="evidence" value="ECO:0007669"/>
    <property type="project" value="UniProtKB-KW"/>
</dbReference>
<dbReference type="EMBL" id="JAGTPW010000019">
    <property type="protein sequence ID" value="MBR8644921.1"/>
    <property type="molecule type" value="Genomic_DNA"/>
</dbReference>
<evidence type="ECO:0000256" key="3">
    <source>
        <dbReference type="ARBA" id="ARBA00023012"/>
    </source>
</evidence>
<proteinExistence type="predicted"/>
<name>A0A941FK63_9BACI</name>
<protein>
    <submittedName>
        <fullName evidence="7">Sigma 54-interacting transcriptional regulator</fullName>
    </submittedName>
</protein>
<accession>A0A941FK63</accession>
<dbReference type="InterPro" id="IPR002078">
    <property type="entry name" value="Sigma_54_int"/>
</dbReference>
<dbReference type="InterPro" id="IPR027417">
    <property type="entry name" value="P-loop_NTPase"/>
</dbReference>
<sequence length="107" mass="12340">MNGLSIPVDVRLISSHYTDLKEVIAAEHFREDLFHLVNGVTLTLPALRERKEDLPELVRWFIASFNEKYGKQIVGLRPDVMERLKEAHWPGNIQQLKIPLKGFVLPP</sequence>
<comment type="caution">
    <text evidence="7">The sequence shown here is derived from an EMBL/GenBank/DDBJ whole genome shotgun (WGS) entry which is preliminary data.</text>
</comment>
<dbReference type="SUPFAM" id="SSF52540">
    <property type="entry name" value="P-loop containing nucleoside triphosphate hydrolases"/>
    <property type="match status" value="1"/>
</dbReference>
<feature type="domain" description="Sigma-54 factor interaction" evidence="6">
    <location>
        <begin position="1"/>
        <end position="105"/>
    </location>
</feature>
<evidence type="ECO:0000313" key="7">
    <source>
        <dbReference type="EMBL" id="MBR8644921.1"/>
    </source>
</evidence>
<keyword evidence="3" id="KW-0902">Two-component regulatory system</keyword>
<evidence type="ECO:0000259" key="6">
    <source>
        <dbReference type="PROSITE" id="PS50045"/>
    </source>
</evidence>
<dbReference type="Gene3D" id="3.40.50.300">
    <property type="entry name" value="P-loop containing nucleotide triphosphate hydrolases"/>
    <property type="match status" value="1"/>
</dbReference>
<dbReference type="PANTHER" id="PTHR32071:SF95">
    <property type="entry name" value="DNA-BINDING TRANSCRIPTIONAL REGULATOR NTRC"/>
    <property type="match status" value="1"/>
</dbReference>
<dbReference type="GO" id="GO:0006355">
    <property type="term" value="P:regulation of DNA-templated transcription"/>
    <property type="evidence" value="ECO:0007669"/>
    <property type="project" value="InterPro"/>
</dbReference>
<evidence type="ECO:0000256" key="5">
    <source>
        <dbReference type="ARBA" id="ARBA00023159"/>
    </source>
</evidence>
<evidence type="ECO:0000256" key="4">
    <source>
        <dbReference type="ARBA" id="ARBA00023125"/>
    </source>
</evidence>
<reference evidence="7" key="1">
    <citation type="submission" date="2021-04" db="EMBL/GenBank/DDBJ databases">
        <title>Whole genome sequencing of Enterococci isolates from hospitalized patients.</title>
        <authorList>
            <person name="Ogoti B.M."/>
            <person name="Onyambu F.G."/>
        </authorList>
    </citation>
    <scope>NUCLEOTIDE SEQUENCE</scope>
    <source>
        <strain evidence="7">242</strain>
    </source>
</reference>
<evidence type="ECO:0000256" key="1">
    <source>
        <dbReference type="ARBA" id="ARBA00022741"/>
    </source>
</evidence>
<dbReference type="Pfam" id="PF25601">
    <property type="entry name" value="AAA_lid_14"/>
    <property type="match status" value="1"/>
</dbReference>
<dbReference type="GO" id="GO:0005524">
    <property type="term" value="F:ATP binding"/>
    <property type="evidence" value="ECO:0007669"/>
    <property type="project" value="UniProtKB-KW"/>
</dbReference>
<keyword evidence="2" id="KW-0067">ATP-binding</keyword>